<reference evidence="1" key="2">
    <citation type="submission" date="2020-09" db="EMBL/GenBank/DDBJ databases">
        <authorList>
            <person name="Sun Q."/>
            <person name="Zhou Y."/>
        </authorList>
    </citation>
    <scope>NUCLEOTIDE SEQUENCE</scope>
    <source>
        <strain evidence="1">CGMCC 4.3508</strain>
    </source>
</reference>
<accession>A0A917VYK9</accession>
<dbReference type="Gene3D" id="1.10.340.30">
    <property type="entry name" value="Hypothetical protein, domain 2"/>
    <property type="match status" value="1"/>
</dbReference>
<keyword evidence="2" id="KW-1185">Reference proteome</keyword>
<organism evidence="1 2">
    <name type="scientific">Nocardia jinanensis</name>
    <dbReference type="NCBI Taxonomy" id="382504"/>
    <lineage>
        <taxon>Bacteria</taxon>
        <taxon>Bacillati</taxon>
        <taxon>Actinomycetota</taxon>
        <taxon>Actinomycetes</taxon>
        <taxon>Mycobacteriales</taxon>
        <taxon>Nocardiaceae</taxon>
        <taxon>Nocardia</taxon>
    </lineage>
</organism>
<keyword evidence="1" id="KW-0540">Nuclease</keyword>
<reference evidence="1" key="1">
    <citation type="journal article" date="2014" name="Int. J. Syst. Evol. Microbiol.">
        <title>Complete genome sequence of Corynebacterium casei LMG S-19264T (=DSM 44701T), isolated from a smear-ripened cheese.</title>
        <authorList>
            <consortium name="US DOE Joint Genome Institute (JGI-PGF)"/>
            <person name="Walter F."/>
            <person name="Albersmeier A."/>
            <person name="Kalinowski J."/>
            <person name="Ruckert C."/>
        </authorList>
    </citation>
    <scope>NUCLEOTIDE SEQUENCE</scope>
    <source>
        <strain evidence="1">CGMCC 4.3508</strain>
    </source>
</reference>
<evidence type="ECO:0000313" key="1">
    <source>
        <dbReference type="EMBL" id="GGL45765.1"/>
    </source>
</evidence>
<proteinExistence type="predicted"/>
<dbReference type="SUPFAM" id="SSF48150">
    <property type="entry name" value="DNA-glycosylase"/>
    <property type="match status" value="1"/>
</dbReference>
<dbReference type="Proteomes" id="UP000638263">
    <property type="component" value="Unassembled WGS sequence"/>
</dbReference>
<protein>
    <submittedName>
        <fullName evidence="1">Endonuclease</fullName>
    </submittedName>
</protein>
<dbReference type="AlphaFoldDB" id="A0A917VYK9"/>
<dbReference type="GO" id="GO:0004519">
    <property type="term" value="F:endonuclease activity"/>
    <property type="evidence" value="ECO:0007669"/>
    <property type="project" value="UniProtKB-KW"/>
</dbReference>
<gene>
    <name evidence="1" type="ORF">GCM10011588_70620</name>
</gene>
<sequence>MHALLDRAGTTYAAEAGIRLDDKPAPLFQLLMLTDLLSARISADIAIAATAELVDSGYRTARNVADADRQELVDALGRGNYRRYDESAASQLGDAATTALDRYDGDLRKLADEADHDVGRAAELIQQFKGIGPTGGDIFLREVQDVWTWARPYFDERALRGAEKAGLPADREELARLAPRNRAAEFAAALVRIGIDDEVADEVRSAAR</sequence>
<dbReference type="InterPro" id="IPR011257">
    <property type="entry name" value="DNA_glycosylase"/>
</dbReference>
<comment type="caution">
    <text evidence="1">The sequence shown here is derived from an EMBL/GenBank/DDBJ whole genome shotgun (WGS) entry which is preliminary data.</text>
</comment>
<evidence type="ECO:0000313" key="2">
    <source>
        <dbReference type="Proteomes" id="UP000638263"/>
    </source>
</evidence>
<keyword evidence="1" id="KW-0378">Hydrolase</keyword>
<name>A0A917VYK9_9NOCA</name>
<keyword evidence="1" id="KW-0255">Endonuclease</keyword>
<dbReference type="EMBL" id="BMMH01000040">
    <property type="protein sequence ID" value="GGL45765.1"/>
    <property type="molecule type" value="Genomic_DNA"/>
</dbReference>
<dbReference type="GO" id="GO:0006281">
    <property type="term" value="P:DNA repair"/>
    <property type="evidence" value="ECO:0007669"/>
    <property type="project" value="InterPro"/>
</dbReference>